<dbReference type="PANTHER" id="PTHR46236">
    <property type="entry name" value="TRAF-LIKE SUPERFAMILY PROTEIN"/>
    <property type="match status" value="1"/>
</dbReference>
<dbReference type="Pfam" id="PF22486">
    <property type="entry name" value="MATH_2"/>
    <property type="match status" value="2"/>
</dbReference>
<dbReference type="AlphaFoldDB" id="A0A7G2ENS5"/>
<proteinExistence type="predicted"/>
<organism evidence="4 5">
    <name type="scientific">Arabidopsis thaliana</name>
    <name type="common">Mouse-ear cress</name>
    <dbReference type="NCBI Taxonomy" id="3702"/>
    <lineage>
        <taxon>Eukaryota</taxon>
        <taxon>Viridiplantae</taxon>
        <taxon>Streptophyta</taxon>
        <taxon>Embryophyta</taxon>
        <taxon>Tracheophyta</taxon>
        <taxon>Spermatophyta</taxon>
        <taxon>Magnoliopsida</taxon>
        <taxon>eudicotyledons</taxon>
        <taxon>Gunneridae</taxon>
        <taxon>Pentapetalae</taxon>
        <taxon>rosids</taxon>
        <taxon>malvids</taxon>
        <taxon>Brassicales</taxon>
        <taxon>Brassicaceae</taxon>
        <taxon>Camelineae</taxon>
        <taxon>Arabidopsis</taxon>
    </lineage>
</organism>
<accession>A0A7G2ENS5</accession>
<dbReference type="Gene3D" id="2.60.210.10">
    <property type="entry name" value="Apoptosis, Tumor Necrosis Factor Receptor Associated Protein 2, Chain A"/>
    <property type="match status" value="2"/>
</dbReference>
<dbReference type="Pfam" id="PF11820">
    <property type="entry name" value="DUF3339"/>
    <property type="match status" value="1"/>
</dbReference>
<feature type="transmembrane region" description="Helical" evidence="2">
    <location>
        <begin position="502"/>
        <end position="521"/>
    </location>
</feature>
<dbReference type="CDD" id="cd00121">
    <property type="entry name" value="MATH"/>
    <property type="match status" value="2"/>
</dbReference>
<dbReference type="InterPro" id="IPR002083">
    <property type="entry name" value="MATH/TRAF_dom"/>
</dbReference>
<evidence type="ECO:0000256" key="2">
    <source>
        <dbReference type="SAM" id="Phobius"/>
    </source>
</evidence>
<dbReference type="InterPro" id="IPR050804">
    <property type="entry name" value="MCC"/>
</dbReference>
<dbReference type="Proteomes" id="UP000516314">
    <property type="component" value="Chromosome 3"/>
</dbReference>
<evidence type="ECO:0000313" key="5">
    <source>
        <dbReference type="Proteomes" id="UP000516314"/>
    </source>
</evidence>
<gene>
    <name evidence="4" type="ORF">AT9943_LOCUS12166</name>
</gene>
<dbReference type="PROSITE" id="PS50144">
    <property type="entry name" value="MATH"/>
    <property type="match status" value="2"/>
</dbReference>
<keyword evidence="2" id="KW-0812">Transmembrane</keyword>
<keyword evidence="1" id="KW-0175">Coiled coil</keyword>
<keyword evidence="2" id="KW-0472">Membrane</keyword>
<dbReference type="PANTHER" id="PTHR46236:SF21">
    <property type="entry name" value="TRAF-LIKE FAMILY PROTEIN-RELATED"/>
    <property type="match status" value="1"/>
</dbReference>
<dbReference type="SUPFAM" id="SSF49599">
    <property type="entry name" value="TRAF domain-like"/>
    <property type="match status" value="2"/>
</dbReference>
<evidence type="ECO:0000259" key="3">
    <source>
        <dbReference type="PROSITE" id="PS50144"/>
    </source>
</evidence>
<dbReference type="EMBL" id="LR881468">
    <property type="protein sequence ID" value="CAD5324262.1"/>
    <property type="molecule type" value="Genomic_DNA"/>
</dbReference>
<protein>
    <submittedName>
        <fullName evidence="4">(thale cress) hypothetical protein</fullName>
    </submittedName>
</protein>
<sequence>MASSLQSSGMLTKEQMVYLFDRFDYLTSQSDVKKRISDAVDDKQEAVAVTTAIQEEIFLEMGIDPGFGIGCLGKLNSAYENDKELMIGFYKFLAKEEMACEEAELGQDGFEQKMKALQQLQEQQLEMLKYMRKFSLDDQSAILQKVNKNKNKTLQKQLENAGFEPEASLLSGEEMEEAGRRRVSPYPLSSRSMGNHQADKKFAWVIKNFNSLDTTRVYSDTFKAGRCKWRLVAYPKRRDRYTTSFSLFLCVPDSESLPSGWRRRAKFIEYSSSRSMGNHQADKKFTWVIKNYNSLGSGSVYSDTFKAGRCKWRLLAFPKGNNIYDYFFLYICVPNSESLPSGWRRRAKVSFTMVNQIPGGLSQQREAVYWFDEKDTTHEEPERIDINGFQVPASQVESMNSLFEKYRGFASKIFPKNQHLRKTFLDVVLSMTEILCKSPEELSSGDLAEAYSALRFVTKAGFKLDWLEKKLKETGKSRLQEIEEDLKDLKKEEWIDREMPDWGPVFVAVTLFVLLTPGLLIQVPGRGRVVEFGTFQTSGLSVIVHTLIYFTLVCILLLALQIHMYIG</sequence>
<name>A0A7G2ENS5_ARATH</name>
<feature type="domain" description="MATH" evidence="3">
    <location>
        <begin position="282"/>
        <end position="407"/>
    </location>
</feature>
<feature type="domain" description="MATH" evidence="3">
    <location>
        <begin position="199"/>
        <end position="256"/>
    </location>
</feature>
<dbReference type="SMART" id="SM00061">
    <property type="entry name" value="MATH"/>
    <property type="match status" value="1"/>
</dbReference>
<dbReference type="InterPro" id="IPR021775">
    <property type="entry name" value="DUF3339"/>
</dbReference>
<evidence type="ECO:0000313" key="4">
    <source>
        <dbReference type="EMBL" id="CAD5324262.1"/>
    </source>
</evidence>
<feature type="transmembrane region" description="Helical" evidence="2">
    <location>
        <begin position="542"/>
        <end position="566"/>
    </location>
</feature>
<evidence type="ECO:0000256" key="1">
    <source>
        <dbReference type="ARBA" id="ARBA00023054"/>
    </source>
</evidence>
<dbReference type="InterPro" id="IPR008974">
    <property type="entry name" value="TRAF-like"/>
</dbReference>
<keyword evidence="2" id="KW-1133">Transmembrane helix</keyword>
<reference evidence="4 5" key="1">
    <citation type="submission" date="2020-09" db="EMBL/GenBank/DDBJ databases">
        <authorList>
            <person name="Ashkenazy H."/>
        </authorList>
    </citation>
    <scope>NUCLEOTIDE SEQUENCE [LARGE SCALE GENOMIC DNA]</scope>
    <source>
        <strain evidence="5">cv. Cdm-0</strain>
    </source>
</reference>